<dbReference type="GO" id="GO:0006508">
    <property type="term" value="P:proteolysis"/>
    <property type="evidence" value="ECO:0007669"/>
    <property type="project" value="InterPro"/>
</dbReference>
<evidence type="ECO:0008006" key="2">
    <source>
        <dbReference type="Google" id="ProtNLM"/>
    </source>
</evidence>
<evidence type="ECO:0000313" key="1">
    <source>
        <dbReference type="EMBL" id="CAA6827524.1"/>
    </source>
</evidence>
<dbReference type="GO" id="GO:0070573">
    <property type="term" value="F:metallodipeptidase activity"/>
    <property type="evidence" value="ECO:0007669"/>
    <property type="project" value="InterPro"/>
</dbReference>
<dbReference type="EMBL" id="CACVAQ010000402">
    <property type="protein sequence ID" value="CAA6827524.1"/>
    <property type="molecule type" value="Genomic_DNA"/>
</dbReference>
<gene>
    <name evidence="1" type="ORF">HELGO_WM21557</name>
</gene>
<dbReference type="Gene3D" id="3.20.20.140">
    <property type="entry name" value="Metal-dependent hydrolases"/>
    <property type="match status" value="1"/>
</dbReference>
<dbReference type="SUPFAM" id="SSF51556">
    <property type="entry name" value="Metallo-dependent hydrolases"/>
    <property type="match status" value="1"/>
</dbReference>
<reference evidence="1" key="1">
    <citation type="submission" date="2020-01" db="EMBL/GenBank/DDBJ databases">
        <authorList>
            <person name="Meier V. D."/>
            <person name="Meier V D."/>
        </authorList>
    </citation>
    <scope>NUCLEOTIDE SEQUENCE</scope>
    <source>
        <strain evidence="1">HLG_WM_MAG_10</strain>
    </source>
</reference>
<name>A0A6S6UDG6_9BACT</name>
<sequence length="529" mass="59938">MKNYSTFIVGTICSILWVSLANGQNESKPFIDIHVNTSKKPFNSRSIGLQYGLWEPMFHECGYEDQRSKTAMQNVGMVVPKQSQSHLEALVKGNTRIACLNLSPIEQPFIGTNSALTDKNKKMTISCVSGVNANQLFLRRKEIDYFKDLVENLSFIERFEGKPYMINGFEYQFSLIRSQQELEDVAQNKNRVGMVLTIEGGHALGHSIYINDGITNLEEYETLVLENVERLKGARPLIDGSDIYLDVPILWISLAKSYINGLGGNANSLNKAQQGVYAKPDGLNTKETKLGIEVMERLISKEKGRRILVDIKHMSLDFRTRYYKTIERSEILGDGIPIICSHCGISGLPKKNPLYRKRDEDSKNNNYYLNHWQQNLSSEDLDRIFLSKGLIGITLDKTVLGGQTALTQINETLKNTVQKREACVKLLMANIFTVIKTINDAAAWDHIAIGSDFDEMSEPLDPYQTSEDLPQLAVDIQRFLERPEAINDLFSEEEIRELMFDLTPTEITSKIMSLNAYNFISRHIGNIDK</sequence>
<dbReference type="AlphaFoldDB" id="A0A6S6UDG6"/>
<dbReference type="Pfam" id="PF01244">
    <property type="entry name" value="Peptidase_M19"/>
    <property type="match status" value="1"/>
</dbReference>
<protein>
    <recommendedName>
        <fullName evidence="2">Membrane dipeptidase</fullName>
    </recommendedName>
</protein>
<accession>A0A6S6UDG6</accession>
<organism evidence="1">
    <name type="scientific">uncultured Aureispira sp</name>
    <dbReference type="NCBI Taxonomy" id="1331704"/>
    <lineage>
        <taxon>Bacteria</taxon>
        <taxon>Pseudomonadati</taxon>
        <taxon>Bacteroidota</taxon>
        <taxon>Saprospiria</taxon>
        <taxon>Saprospirales</taxon>
        <taxon>Saprospiraceae</taxon>
        <taxon>Aureispira</taxon>
        <taxon>environmental samples</taxon>
    </lineage>
</organism>
<dbReference type="InterPro" id="IPR008257">
    <property type="entry name" value="Pept_M19"/>
</dbReference>
<dbReference type="InterPro" id="IPR032466">
    <property type="entry name" value="Metal_Hydrolase"/>
</dbReference>
<proteinExistence type="predicted"/>